<dbReference type="Pfam" id="PF00254">
    <property type="entry name" value="FKBP_C"/>
    <property type="match status" value="1"/>
</dbReference>
<evidence type="ECO:0000256" key="9">
    <source>
        <dbReference type="PROSITE-ProRule" id="PRU00277"/>
    </source>
</evidence>
<feature type="domain" description="EF-hand" evidence="12">
    <location>
        <begin position="145"/>
        <end position="180"/>
    </location>
</feature>
<evidence type="ECO:0000313" key="14">
    <source>
        <dbReference type="Proteomes" id="UP000472260"/>
    </source>
</evidence>
<keyword evidence="14" id="KW-1185">Reference proteome</keyword>
<dbReference type="FunFam" id="3.10.50.40:FF:000006">
    <property type="entry name" value="Peptidyl-prolyl cis-trans isomerase"/>
    <property type="match status" value="1"/>
</dbReference>
<keyword evidence="7" id="KW-0325">Glycoprotein</keyword>
<evidence type="ECO:0000259" key="11">
    <source>
        <dbReference type="PROSITE" id="PS50059"/>
    </source>
</evidence>
<feature type="chain" id="PRO_5025663539" description="peptidylprolyl isomerase" evidence="10">
    <location>
        <begin position="24"/>
        <end position="235"/>
    </location>
</feature>
<evidence type="ECO:0000256" key="8">
    <source>
        <dbReference type="ARBA" id="ARBA00023235"/>
    </source>
</evidence>
<dbReference type="PANTHER" id="PTHR46222:SF2">
    <property type="entry name" value="PEPTIDYL-PROLYL CIS-TRANS ISOMERASE FKBP7"/>
    <property type="match status" value="1"/>
</dbReference>
<keyword evidence="4" id="KW-0677">Repeat</keyword>
<dbReference type="GO" id="GO:0005509">
    <property type="term" value="F:calcium ion binding"/>
    <property type="evidence" value="ECO:0007669"/>
    <property type="project" value="InterPro"/>
</dbReference>
<dbReference type="InterPro" id="IPR001179">
    <property type="entry name" value="PPIase_FKBP_dom"/>
</dbReference>
<evidence type="ECO:0000256" key="5">
    <source>
        <dbReference type="ARBA" id="ARBA00022824"/>
    </source>
</evidence>
<reference evidence="13" key="2">
    <citation type="submission" date="2025-09" db="UniProtKB">
        <authorList>
            <consortium name="Ensembl"/>
        </authorList>
    </citation>
    <scope>IDENTIFICATION</scope>
</reference>
<dbReference type="InterPro" id="IPR052273">
    <property type="entry name" value="PPIase_FKBP"/>
</dbReference>
<evidence type="ECO:0000259" key="12">
    <source>
        <dbReference type="PROSITE" id="PS50222"/>
    </source>
</evidence>
<comment type="catalytic activity">
    <reaction evidence="1 9">
        <text>[protein]-peptidylproline (omega=180) = [protein]-peptidylproline (omega=0)</text>
        <dbReference type="Rhea" id="RHEA:16237"/>
        <dbReference type="Rhea" id="RHEA-COMP:10747"/>
        <dbReference type="Rhea" id="RHEA-COMP:10748"/>
        <dbReference type="ChEBI" id="CHEBI:83833"/>
        <dbReference type="ChEBI" id="CHEBI:83834"/>
        <dbReference type="EC" id="5.2.1.8"/>
    </reaction>
</comment>
<accession>A0A671S334</accession>
<evidence type="ECO:0000256" key="2">
    <source>
        <dbReference type="ARBA" id="ARBA00013194"/>
    </source>
</evidence>
<evidence type="ECO:0000256" key="1">
    <source>
        <dbReference type="ARBA" id="ARBA00000971"/>
    </source>
</evidence>
<dbReference type="SUPFAM" id="SSF54534">
    <property type="entry name" value="FKBP-like"/>
    <property type="match status" value="1"/>
</dbReference>
<dbReference type="Gene3D" id="1.10.238.10">
    <property type="entry name" value="EF-hand"/>
    <property type="match status" value="1"/>
</dbReference>
<dbReference type="Gene3D" id="3.10.50.40">
    <property type="match status" value="1"/>
</dbReference>
<evidence type="ECO:0000256" key="4">
    <source>
        <dbReference type="ARBA" id="ARBA00022737"/>
    </source>
</evidence>
<evidence type="ECO:0000256" key="7">
    <source>
        <dbReference type="ARBA" id="ARBA00023180"/>
    </source>
</evidence>
<dbReference type="PROSITE" id="PS50222">
    <property type="entry name" value="EF_HAND_2"/>
    <property type="match status" value="1"/>
</dbReference>
<keyword evidence="6 9" id="KW-0697">Rotamase</keyword>
<dbReference type="PROSITE" id="PS00018">
    <property type="entry name" value="EF_HAND_1"/>
    <property type="match status" value="1"/>
</dbReference>
<feature type="signal peptide" evidence="10">
    <location>
        <begin position="1"/>
        <end position="23"/>
    </location>
</feature>
<dbReference type="AlphaFoldDB" id="A0A671S334"/>
<evidence type="ECO:0000313" key="13">
    <source>
        <dbReference type="Ensembl" id="ENSSANP00000090014.1"/>
    </source>
</evidence>
<dbReference type="InterPro" id="IPR046357">
    <property type="entry name" value="PPIase_dom_sf"/>
</dbReference>
<protein>
    <recommendedName>
        <fullName evidence="2 9">peptidylprolyl isomerase</fullName>
        <ecNumber evidence="2 9">5.2.1.8</ecNumber>
    </recommendedName>
</protein>
<dbReference type="Proteomes" id="UP000472260">
    <property type="component" value="Unassembled WGS sequence"/>
</dbReference>
<sequence>MCKMAQRLTFYICLILSLQTLNPFIVLIRANGSNQDVKIEVRFLPENCSQKAKRGDMLNAHYDGYLAKDGSQFYCSRSTNTGHPHWFVLGVGDVIKGLDLGLDGMCPGEKRKVTVPPSLAYGEKGKGPVPPNTTVIFEVELLYITRGPRSIEAFKEIDADNDKALTKEEIKEYLKIEAKNISLLFWHVQFGSPKLFYNNVIAWAQDLSASYSVYQVGTFRLDRSALYEDGNRKNP</sequence>
<dbReference type="GO" id="GO:0003755">
    <property type="term" value="F:peptidyl-prolyl cis-trans isomerase activity"/>
    <property type="evidence" value="ECO:0007669"/>
    <property type="project" value="UniProtKB-KW"/>
</dbReference>
<evidence type="ECO:0000256" key="10">
    <source>
        <dbReference type="SAM" id="SignalP"/>
    </source>
</evidence>
<proteinExistence type="predicted"/>
<reference evidence="13" key="1">
    <citation type="submission" date="2025-08" db="UniProtKB">
        <authorList>
            <consortium name="Ensembl"/>
        </authorList>
    </citation>
    <scope>IDENTIFICATION</scope>
</reference>
<keyword evidence="3 10" id="KW-0732">Signal</keyword>
<keyword evidence="5" id="KW-0256">Endoplasmic reticulum</keyword>
<dbReference type="PROSITE" id="PS50059">
    <property type="entry name" value="FKBP_PPIASE"/>
    <property type="match status" value="1"/>
</dbReference>
<evidence type="ECO:0000256" key="3">
    <source>
        <dbReference type="ARBA" id="ARBA00022729"/>
    </source>
</evidence>
<dbReference type="EC" id="5.2.1.8" evidence="2 9"/>
<dbReference type="PANTHER" id="PTHR46222">
    <property type="entry name" value="PEPTIDYL-PROLYL CIS-TRANS ISOMERASE FKBP7/14"/>
    <property type="match status" value="1"/>
</dbReference>
<dbReference type="InterPro" id="IPR018247">
    <property type="entry name" value="EF_Hand_1_Ca_BS"/>
</dbReference>
<dbReference type="InterPro" id="IPR002048">
    <property type="entry name" value="EF_hand_dom"/>
</dbReference>
<dbReference type="Ensembl" id="ENSSANT00000095621.1">
    <property type="protein sequence ID" value="ENSSANP00000090014.1"/>
    <property type="gene ID" value="ENSSANG00000044522.1"/>
</dbReference>
<evidence type="ECO:0000256" key="6">
    <source>
        <dbReference type="ARBA" id="ARBA00023110"/>
    </source>
</evidence>
<keyword evidence="8 9" id="KW-0413">Isomerase</keyword>
<feature type="domain" description="PPIase FKBP-type" evidence="11">
    <location>
        <begin position="55"/>
        <end position="145"/>
    </location>
</feature>
<organism evidence="13 14">
    <name type="scientific">Sinocyclocheilus anshuiensis</name>
    <dbReference type="NCBI Taxonomy" id="1608454"/>
    <lineage>
        <taxon>Eukaryota</taxon>
        <taxon>Metazoa</taxon>
        <taxon>Chordata</taxon>
        <taxon>Craniata</taxon>
        <taxon>Vertebrata</taxon>
        <taxon>Euteleostomi</taxon>
        <taxon>Actinopterygii</taxon>
        <taxon>Neopterygii</taxon>
        <taxon>Teleostei</taxon>
        <taxon>Ostariophysi</taxon>
        <taxon>Cypriniformes</taxon>
        <taxon>Cyprinidae</taxon>
        <taxon>Cyprininae</taxon>
        <taxon>Sinocyclocheilus</taxon>
    </lineage>
</organism>
<name>A0A671S334_9TELE</name>